<dbReference type="Proteomes" id="UP001153709">
    <property type="component" value="Chromosome 3"/>
</dbReference>
<protein>
    <submittedName>
        <fullName evidence="1">Uncharacterized protein</fullName>
    </submittedName>
</protein>
<evidence type="ECO:0000313" key="2">
    <source>
        <dbReference type="Proteomes" id="UP001153709"/>
    </source>
</evidence>
<dbReference type="AlphaFoldDB" id="A0A9N9X824"/>
<evidence type="ECO:0000313" key="1">
    <source>
        <dbReference type="EMBL" id="CAG9831065.1"/>
    </source>
</evidence>
<dbReference type="OrthoDB" id="10065911at2759"/>
<keyword evidence="2" id="KW-1185">Reference proteome</keyword>
<dbReference type="EMBL" id="OU898278">
    <property type="protein sequence ID" value="CAG9831065.1"/>
    <property type="molecule type" value="Genomic_DNA"/>
</dbReference>
<sequence length="137" mass="16373">MDGTILRDKRGCHSKSNKLSSETISLMKHQIETIQKKSGRKEHYNLHESKRIYLFDELNVNKLWDHYIEKNPDNKVSYEAYRKHFNENFNISFGYPRMDTCSSCYQFLAEIKCINSQLRTCTDETVKEELNQILKNW</sequence>
<proteinExistence type="predicted"/>
<reference evidence="1" key="1">
    <citation type="submission" date="2022-01" db="EMBL/GenBank/DDBJ databases">
        <authorList>
            <person name="King R."/>
        </authorList>
    </citation>
    <scope>NUCLEOTIDE SEQUENCE</scope>
</reference>
<accession>A0A9N9X824</accession>
<dbReference type="PANTHER" id="PTHR10773">
    <property type="entry name" value="DNA-DIRECTED RNA POLYMERASES I, II, AND III SUBUNIT RPABC2"/>
    <property type="match status" value="1"/>
</dbReference>
<organism evidence="1 2">
    <name type="scientific">Diabrotica balteata</name>
    <name type="common">Banded cucumber beetle</name>
    <dbReference type="NCBI Taxonomy" id="107213"/>
    <lineage>
        <taxon>Eukaryota</taxon>
        <taxon>Metazoa</taxon>
        <taxon>Ecdysozoa</taxon>
        <taxon>Arthropoda</taxon>
        <taxon>Hexapoda</taxon>
        <taxon>Insecta</taxon>
        <taxon>Pterygota</taxon>
        <taxon>Neoptera</taxon>
        <taxon>Endopterygota</taxon>
        <taxon>Coleoptera</taxon>
        <taxon>Polyphaga</taxon>
        <taxon>Cucujiformia</taxon>
        <taxon>Chrysomeloidea</taxon>
        <taxon>Chrysomelidae</taxon>
        <taxon>Galerucinae</taxon>
        <taxon>Diabroticina</taxon>
        <taxon>Diabroticites</taxon>
        <taxon>Diabrotica</taxon>
    </lineage>
</organism>
<dbReference type="PANTHER" id="PTHR10773:SF19">
    <property type="match status" value="1"/>
</dbReference>
<gene>
    <name evidence="1" type="ORF">DIABBA_LOCUS4698</name>
</gene>
<name>A0A9N9X824_DIABA</name>